<keyword evidence="9" id="KW-0732">Signal</keyword>
<dbReference type="PANTHER" id="PTHR44170">
    <property type="entry name" value="PROTEIN SIDEKICK"/>
    <property type="match status" value="1"/>
</dbReference>
<proteinExistence type="predicted"/>
<dbReference type="PROSITE" id="PS50835">
    <property type="entry name" value="IG_LIKE"/>
    <property type="match status" value="4"/>
</dbReference>
<keyword evidence="12" id="KW-1185">Reference proteome</keyword>
<dbReference type="InterPro" id="IPR027789">
    <property type="entry name" value="Syndecan/Neurexin_dom"/>
</dbReference>
<feature type="domain" description="Ig-like" evidence="10">
    <location>
        <begin position="34"/>
        <end position="125"/>
    </location>
</feature>
<feature type="region of interest" description="Disordered" evidence="7">
    <location>
        <begin position="376"/>
        <end position="403"/>
    </location>
</feature>
<dbReference type="PANTHER" id="PTHR44170:SF6">
    <property type="entry name" value="CONTACTIN"/>
    <property type="match status" value="1"/>
</dbReference>
<reference evidence="11 12" key="1">
    <citation type="journal article" date="2021" name="Elife">
        <title>Chloroplast acquisition without the gene transfer in kleptoplastic sea slugs, Plakobranchus ocellatus.</title>
        <authorList>
            <person name="Maeda T."/>
            <person name="Takahashi S."/>
            <person name="Yoshida T."/>
            <person name="Shimamura S."/>
            <person name="Takaki Y."/>
            <person name="Nagai Y."/>
            <person name="Toyoda A."/>
            <person name="Suzuki Y."/>
            <person name="Arimoto A."/>
            <person name="Ishii H."/>
            <person name="Satoh N."/>
            <person name="Nishiyama T."/>
            <person name="Hasebe M."/>
            <person name="Maruyama T."/>
            <person name="Minagawa J."/>
            <person name="Obokata J."/>
            <person name="Shigenobu S."/>
        </authorList>
    </citation>
    <scope>NUCLEOTIDE SEQUENCE [LARGE SCALE GENOMIC DNA]</scope>
</reference>
<dbReference type="GO" id="GO:0005886">
    <property type="term" value="C:plasma membrane"/>
    <property type="evidence" value="ECO:0007669"/>
    <property type="project" value="TreeGrafter"/>
</dbReference>
<feature type="domain" description="Ig-like" evidence="10">
    <location>
        <begin position="348"/>
        <end position="445"/>
    </location>
</feature>
<feature type="domain" description="Ig-like" evidence="10">
    <location>
        <begin position="246"/>
        <end position="327"/>
    </location>
</feature>
<comment type="subcellular location">
    <subcellularLocation>
        <location evidence="1">Membrane</location>
        <topology evidence="1">Single-pass type I membrane protein</topology>
    </subcellularLocation>
</comment>
<dbReference type="InterPro" id="IPR013098">
    <property type="entry name" value="Ig_I-set"/>
</dbReference>
<dbReference type="GO" id="GO:0030424">
    <property type="term" value="C:axon"/>
    <property type="evidence" value="ECO:0007669"/>
    <property type="project" value="TreeGrafter"/>
</dbReference>
<dbReference type="SMART" id="SM00409">
    <property type="entry name" value="IG"/>
    <property type="match status" value="3"/>
</dbReference>
<keyword evidence="5 8" id="KW-0472">Membrane</keyword>
<feature type="domain" description="Ig-like" evidence="10">
    <location>
        <begin position="129"/>
        <end position="232"/>
    </location>
</feature>
<evidence type="ECO:0000259" key="10">
    <source>
        <dbReference type="PROSITE" id="PS50835"/>
    </source>
</evidence>
<dbReference type="GO" id="GO:0007411">
    <property type="term" value="P:axon guidance"/>
    <property type="evidence" value="ECO:0007669"/>
    <property type="project" value="TreeGrafter"/>
</dbReference>
<feature type="transmembrane region" description="Helical" evidence="8">
    <location>
        <begin position="564"/>
        <end position="587"/>
    </location>
</feature>
<dbReference type="Pfam" id="PF13927">
    <property type="entry name" value="Ig_3"/>
    <property type="match status" value="1"/>
</dbReference>
<dbReference type="Proteomes" id="UP000762676">
    <property type="component" value="Unassembled WGS sequence"/>
</dbReference>
<evidence type="ECO:0000256" key="4">
    <source>
        <dbReference type="ARBA" id="ARBA00022989"/>
    </source>
</evidence>
<protein>
    <submittedName>
        <fullName evidence="11">Neural cell adhesion molecule L1</fullName>
    </submittedName>
</protein>
<keyword evidence="4 8" id="KW-1133">Transmembrane helix</keyword>
<evidence type="ECO:0000313" key="12">
    <source>
        <dbReference type="Proteomes" id="UP000762676"/>
    </source>
</evidence>
<dbReference type="EMBL" id="BMAT01002812">
    <property type="protein sequence ID" value="GFS14659.1"/>
    <property type="molecule type" value="Genomic_DNA"/>
</dbReference>
<dbReference type="Pfam" id="PF01034">
    <property type="entry name" value="Syndecan"/>
    <property type="match status" value="1"/>
</dbReference>
<dbReference type="GO" id="GO:0098609">
    <property type="term" value="P:cell-cell adhesion"/>
    <property type="evidence" value="ECO:0007669"/>
    <property type="project" value="TreeGrafter"/>
</dbReference>
<evidence type="ECO:0000256" key="1">
    <source>
        <dbReference type="ARBA" id="ARBA00004479"/>
    </source>
</evidence>
<dbReference type="CDD" id="cd00096">
    <property type="entry name" value="Ig"/>
    <property type="match status" value="1"/>
</dbReference>
<evidence type="ECO:0000256" key="2">
    <source>
        <dbReference type="ARBA" id="ARBA00022692"/>
    </source>
</evidence>
<keyword evidence="3" id="KW-0677">Repeat</keyword>
<keyword evidence="2 8" id="KW-0812">Transmembrane</keyword>
<comment type="caution">
    <text evidence="11">The sequence shown here is derived from an EMBL/GenBank/DDBJ whole genome shotgun (WGS) entry which is preliminary data.</text>
</comment>
<accession>A0AAV4IW38</accession>
<dbReference type="Pfam" id="PF07679">
    <property type="entry name" value="I-set"/>
    <property type="match status" value="1"/>
</dbReference>
<evidence type="ECO:0000256" key="9">
    <source>
        <dbReference type="SAM" id="SignalP"/>
    </source>
</evidence>
<evidence type="ECO:0000256" key="3">
    <source>
        <dbReference type="ARBA" id="ARBA00022737"/>
    </source>
</evidence>
<dbReference type="InterPro" id="IPR036179">
    <property type="entry name" value="Ig-like_dom_sf"/>
</dbReference>
<dbReference type="AlphaFoldDB" id="A0AAV4IW38"/>
<dbReference type="SMART" id="SM00408">
    <property type="entry name" value="IGc2"/>
    <property type="match status" value="2"/>
</dbReference>
<evidence type="ECO:0000313" key="11">
    <source>
        <dbReference type="EMBL" id="GFS14659.1"/>
    </source>
</evidence>
<dbReference type="InterPro" id="IPR013783">
    <property type="entry name" value="Ig-like_fold"/>
</dbReference>
<feature type="chain" id="PRO_5043685777" evidence="9">
    <location>
        <begin position="26"/>
        <end position="624"/>
    </location>
</feature>
<keyword evidence="6" id="KW-1015">Disulfide bond</keyword>
<dbReference type="InterPro" id="IPR003598">
    <property type="entry name" value="Ig_sub2"/>
</dbReference>
<evidence type="ECO:0000256" key="7">
    <source>
        <dbReference type="SAM" id="MobiDB-lite"/>
    </source>
</evidence>
<evidence type="ECO:0000256" key="8">
    <source>
        <dbReference type="SAM" id="Phobius"/>
    </source>
</evidence>
<dbReference type="InterPro" id="IPR003599">
    <property type="entry name" value="Ig_sub"/>
</dbReference>
<evidence type="ECO:0000256" key="6">
    <source>
        <dbReference type="ARBA" id="ARBA00023157"/>
    </source>
</evidence>
<gene>
    <name evidence="11" type="ORF">ElyMa_001429100</name>
</gene>
<organism evidence="11 12">
    <name type="scientific">Elysia marginata</name>
    <dbReference type="NCBI Taxonomy" id="1093978"/>
    <lineage>
        <taxon>Eukaryota</taxon>
        <taxon>Metazoa</taxon>
        <taxon>Spiralia</taxon>
        <taxon>Lophotrochozoa</taxon>
        <taxon>Mollusca</taxon>
        <taxon>Gastropoda</taxon>
        <taxon>Heterobranchia</taxon>
        <taxon>Euthyneura</taxon>
        <taxon>Panpulmonata</taxon>
        <taxon>Sacoglossa</taxon>
        <taxon>Placobranchoidea</taxon>
        <taxon>Plakobranchidae</taxon>
        <taxon>Elysia</taxon>
    </lineage>
</organism>
<dbReference type="Gene3D" id="2.60.40.10">
    <property type="entry name" value="Immunoglobulins"/>
    <property type="match status" value="4"/>
</dbReference>
<dbReference type="InterPro" id="IPR007110">
    <property type="entry name" value="Ig-like_dom"/>
</dbReference>
<sequence length="624" mass="69293">MTSGQLVRVAACVALLLFMLDLNLAQDTSQVRKPPVILKPTKQQTEYITNGNAYKLECKASGEPKPTYQWKKDGQILSSNAEITVVSKNGDLIINKFLPSSHEGEYMCIATNAYDGPDGLRRTATSMAPPIRILELVAEAFTNDSTVARVGVEFEYLKFECRDQGKIQVPILFYNWYSSSKSDQIKLDKRLYIDTDGSLHFTYLKTEDEVPKTYRCGATNGKTAIALGSATSLKVNTASSSGASDPIFQYSNTGVQAKLFSAAILECFFSGYDPASADKVPTVKWFDDAGSEITAKSNPTKYGVSDDGRRLTINNVQETDEKNYYCQGITTSKKTEPEAVRLDVVSAPIFLKENGAPIDLTLPEQSNAVFHCSTRSLTGEQKPDPPKWYINGSPSGTHNSPDKYQWSADKKTLTIMKLSKLQDIQCVQCKVSNNYGSTWGDACLNVILRIKVTNDPSLRQEIKKGDIVNLTVIATTDPSEQLTYSWEFNNQTYDLRPPHVTYNKDTKEAFINTSLLTQQEYETIGGVYTRIIKHVHETLPVEMEVVLKDGPIVGPVVSKGGVDMWIIGLIIGILFLIIVIIIIIFVVCRKKQEGDYNVDKKETGAGLDPEKELKEKGFDDYSRP</sequence>
<feature type="signal peptide" evidence="9">
    <location>
        <begin position="1"/>
        <end position="25"/>
    </location>
</feature>
<name>A0AAV4IW38_9GAST</name>
<dbReference type="SUPFAM" id="SSF48726">
    <property type="entry name" value="Immunoglobulin"/>
    <property type="match status" value="3"/>
</dbReference>
<feature type="region of interest" description="Disordered" evidence="7">
    <location>
        <begin position="599"/>
        <end position="624"/>
    </location>
</feature>
<evidence type="ECO:0000256" key="5">
    <source>
        <dbReference type="ARBA" id="ARBA00023136"/>
    </source>
</evidence>